<keyword evidence="5 9" id="KW-0472">Membrane</keyword>
<keyword evidence="11" id="KW-1185">Reference proteome</keyword>
<sequence length="240" mass="27472">MLYTFFVGYLVPAVLITFFYLSVIIRLRKTVRKSSAQSNPAAQVDRLHTVTQRIVAVVLFYFFCWTPYWTLNIMSQFSLIIVSWSTLTLSSIFFSSHILVCFNSAANPVLYALINRELRQQHLKALMKKRQSVHLATNVAMDFIEKYSQRMGPGGRFSVASVDSQFRFFDERPNMLDMKKFSNNLTLNKPVFDKRSASFSHPSISTETTTPGDNKESMQTSSIISDLKDRSNSALNDLFL</sequence>
<evidence type="ECO:0000256" key="4">
    <source>
        <dbReference type="ARBA" id="ARBA00023040"/>
    </source>
</evidence>
<dbReference type="CDD" id="cd00637">
    <property type="entry name" value="7tm_classA_rhodopsin-like"/>
    <property type="match status" value="1"/>
</dbReference>
<reference evidence="12" key="1">
    <citation type="submission" date="2022-11" db="UniProtKB">
        <authorList>
            <consortium name="WormBaseParasite"/>
        </authorList>
    </citation>
    <scope>IDENTIFICATION</scope>
</reference>
<feature type="transmembrane region" description="Helical" evidence="9">
    <location>
        <begin position="91"/>
        <end position="114"/>
    </location>
</feature>
<dbReference type="Gene3D" id="1.20.1070.10">
    <property type="entry name" value="Rhodopsin 7-helix transmembrane proteins"/>
    <property type="match status" value="1"/>
</dbReference>
<dbReference type="PRINTS" id="PR00237">
    <property type="entry name" value="GPCRRHODOPSN"/>
</dbReference>
<organism evidence="11 12">
    <name type="scientific">Acrobeloides nanus</name>
    <dbReference type="NCBI Taxonomy" id="290746"/>
    <lineage>
        <taxon>Eukaryota</taxon>
        <taxon>Metazoa</taxon>
        <taxon>Ecdysozoa</taxon>
        <taxon>Nematoda</taxon>
        <taxon>Chromadorea</taxon>
        <taxon>Rhabditida</taxon>
        <taxon>Tylenchina</taxon>
        <taxon>Cephalobomorpha</taxon>
        <taxon>Cephaloboidea</taxon>
        <taxon>Cephalobidae</taxon>
        <taxon>Acrobeloides</taxon>
    </lineage>
</organism>
<evidence type="ECO:0000256" key="7">
    <source>
        <dbReference type="ARBA" id="ARBA00023224"/>
    </source>
</evidence>
<evidence type="ECO:0000256" key="2">
    <source>
        <dbReference type="ARBA" id="ARBA00022692"/>
    </source>
</evidence>
<feature type="region of interest" description="Disordered" evidence="8">
    <location>
        <begin position="198"/>
        <end position="225"/>
    </location>
</feature>
<evidence type="ECO:0000313" key="11">
    <source>
        <dbReference type="Proteomes" id="UP000887540"/>
    </source>
</evidence>
<dbReference type="InterPro" id="IPR000276">
    <property type="entry name" value="GPCR_Rhodpsn"/>
</dbReference>
<keyword evidence="4" id="KW-0297">G-protein coupled receptor</keyword>
<evidence type="ECO:0000259" key="10">
    <source>
        <dbReference type="PROSITE" id="PS50262"/>
    </source>
</evidence>
<protein>
    <submittedName>
        <fullName evidence="12">G-protein coupled receptors family 1 profile domain-containing protein</fullName>
    </submittedName>
</protein>
<feature type="transmembrane region" description="Helical" evidence="9">
    <location>
        <begin position="6"/>
        <end position="25"/>
    </location>
</feature>
<evidence type="ECO:0000256" key="6">
    <source>
        <dbReference type="ARBA" id="ARBA00023170"/>
    </source>
</evidence>
<dbReference type="GO" id="GO:0016020">
    <property type="term" value="C:membrane"/>
    <property type="evidence" value="ECO:0007669"/>
    <property type="project" value="UniProtKB-SubCell"/>
</dbReference>
<evidence type="ECO:0000256" key="8">
    <source>
        <dbReference type="SAM" id="MobiDB-lite"/>
    </source>
</evidence>
<proteinExistence type="predicted"/>
<evidence type="ECO:0000256" key="9">
    <source>
        <dbReference type="SAM" id="Phobius"/>
    </source>
</evidence>
<feature type="compositionally biased region" description="Polar residues" evidence="8">
    <location>
        <begin position="198"/>
        <end position="224"/>
    </location>
</feature>
<dbReference type="PANTHER" id="PTHR10489">
    <property type="entry name" value="CELL ADHESION MOLECULE"/>
    <property type="match status" value="1"/>
</dbReference>
<dbReference type="SUPFAM" id="SSF81321">
    <property type="entry name" value="Family A G protein-coupled receptor-like"/>
    <property type="match status" value="1"/>
</dbReference>
<evidence type="ECO:0000313" key="12">
    <source>
        <dbReference type="WBParaSite" id="ACRNAN_Path_45.g164.t1"/>
    </source>
</evidence>
<dbReference type="AlphaFoldDB" id="A0A914C890"/>
<dbReference type="PANTHER" id="PTHR10489:SF932">
    <property type="entry name" value="G-PROTEIN COUPLED RECEPTORS FAMILY 1 PROFILE DOMAIN-CONTAINING PROTEIN"/>
    <property type="match status" value="1"/>
</dbReference>
<comment type="subcellular location">
    <subcellularLocation>
        <location evidence="1">Membrane</location>
        <topology evidence="1">Multi-pass membrane protein</topology>
    </subcellularLocation>
</comment>
<keyword evidence="6" id="KW-0675">Receptor</keyword>
<keyword evidence="2 9" id="KW-0812">Transmembrane</keyword>
<dbReference type="InterPro" id="IPR017452">
    <property type="entry name" value="GPCR_Rhodpsn_7TM"/>
</dbReference>
<dbReference type="Pfam" id="PF00001">
    <property type="entry name" value="7tm_1"/>
    <property type="match status" value="1"/>
</dbReference>
<dbReference type="WBParaSite" id="ACRNAN_Path_45.g164.t1">
    <property type="protein sequence ID" value="ACRNAN_Path_45.g164.t1"/>
    <property type="gene ID" value="ACRNAN_Path_45.g164"/>
</dbReference>
<evidence type="ECO:0000256" key="5">
    <source>
        <dbReference type="ARBA" id="ARBA00023136"/>
    </source>
</evidence>
<evidence type="ECO:0000256" key="1">
    <source>
        <dbReference type="ARBA" id="ARBA00004141"/>
    </source>
</evidence>
<keyword evidence="3 9" id="KW-1133">Transmembrane helix</keyword>
<keyword evidence="7" id="KW-0807">Transducer</keyword>
<name>A0A914C890_9BILA</name>
<dbReference type="InterPro" id="IPR050119">
    <property type="entry name" value="CCR1-9-like"/>
</dbReference>
<feature type="domain" description="G-protein coupled receptors family 1 profile" evidence="10">
    <location>
        <begin position="1"/>
        <end position="111"/>
    </location>
</feature>
<evidence type="ECO:0000256" key="3">
    <source>
        <dbReference type="ARBA" id="ARBA00022989"/>
    </source>
</evidence>
<dbReference type="GO" id="GO:0004930">
    <property type="term" value="F:G protein-coupled receptor activity"/>
    <property type="evidence" value="ECO:0007669"/>
    <property type="project" value="UniProtKB-KW"/>
</dbReference>
<feature type="transmembrane region" description="Helical" evidence="9">
    <location>
        <begin position="54"/>
        <end position="71"/>
    </location>
</feature>
<dbReference type="Proteomes" id="UP000887540">
    <property type="component" value="Unplaced"/>
</dbReference>
<accession>A0A914C890</accession>
<dbReference type="PROSITE" id="PS50262">
    <property type="entry name" value="G_PROTEIN_RECEP_F1_2"/>
    <property type="match status" value="1"/>
</dbReference>